<protein>
    <submittedName>
        <fullName evidence="10">TonB-dependent receptor SusC</fullName>
    </submittedName>
</protein>
<keyword evidence="3 8" id="KW-1134">Transmembrane beta strand</keyword>
<sequence>INEANHIELLAGYTTQKSTVEYSTATSNDYANESLGHHNLAGGSIAISPTSGGAESVLNSWLGRVNYSLFERYNFTATIRADGSSRFAQNKRRGYFPSIGAAWNINEESFYNKSSVVNTLKLRLSAGTVGNQEIGDYRYEDYYSPSKYSFAGKTVIAYARSNRANPDLKWETTSQYNVGLDIGLWTNRLTLTIDAYSKKTSDLLVEIPVEITSGFASVLKNVGDVTNKGIEFALNAGIIQRKDFNWNASFVLAKNVNEITDLGGLSSFIPGFSLSDGTATLDGVDPLIVQKGEPLGSFYGFVFDGVVQTGDNPANVPVPGWIGSVSPGDPKFIDQNGDHVIDNADKVILGNAQPKFTYGLSSSLNYKNFDLFFAFQGNYGNHLYNGLRHKLETTSIFYNASGTLRDRWTVTNPSNSVPRVVNAPYLTLDSRYIEDASYLRLKNITFGYTLPFKISKVPGSQLRIFASAQNLFVITDYTGFDPEASYYGGDETNGLYQGIDFGAYPSAKTYSAGLNITF</sequence>
<evidence type="ECO:0000256" key="5">
    <source>
        <dbReference type="ARBA" id="ARBA00023077"/>
    </source>
</evidence>
<dbReference type="InterPro" id="IPR023996">
    <property type="entry name" value="TonB-dep_OMP_SusC/RagA"/>
</dbReference>
<evidence type="ECO:0000256" key="2">
    <source>
        <dbReference type="ARBA" id="ARBA00022448"/>
    </source>
</evidence>
<comment type="subcellular location">
    <subcellularLocation>
        <location evidence="1 8">Cell outer membrane</location>
        <topology evidence="1 8">Multi-pass membrane protein</topology>
    </subcellularLocation>
</comment>
<evidence type="ECO:0000313" key="11">
    <source>
        <dbReference type="Proteomes" id="UP000324575"/>
    </source>
</evidence>
<dbReference type="Gene3D" id="2.40.170.20">
    <property type="entry name" value="TonB-dependent receptor, beta-barrel domain"/>
    <property type="match status" value="1"/>
</dbReference>
<dbReference type="EMBL" id="SNRX01000067">
    <property type="protein sequence ID" value="KAA6300560.1"/>
    <property type="molecule type" value="Genomic_DNA"/>
</dbReference>
<evidence type="ECO:0000256" key="3">
    <source>
        <dbReference type="ARBA" id="ARBA00022452"/>
    </source>
</evidence>
<feature type="non-terminal residue" evidence="10">
    <location>
        <position position="1"/>
    </location>
</feature>
<keyword evidence="5" id="KW-0798">TonB box</keyword>
<dbReference type="SUPFAM" id="SSF56935">
    <property type="entry name" value="Porins"/>
    <property type="match status" value="1"/>
</dbReference>
<comment type="caution">
    <text evidence="10">The sequence shown here is derived from an EMBL/GenBank/DDBJ whole genome shotgun (WGS) entry which is preliminary data.</text>
</comment>
<keyword evidence="4 8" id="KW-0812">Transmembrane</keyword>
<evidence type="ECO:0000313" key="10">
    <source>
        <dbReference type="EMBL" id="KAA6300560.1"/>
    </source>
</evidence>
<dbReference type="InterPro" id="IPR039426">
    <property type="entry name" value="TonB-dep_rcpt-like"/>
</dbReference>
<evidence type="ECO:0000256" key="6">
    <source>
        <dbReference type="ARBA" id="ARBA00023136"/>
    </source>
</evidence>
<dbReference type="InterPro" id="IPR000531">
    <property type="entry name" value="Beta-barrel_TonB"/>
</dbReference>
<keyword evidence="6 8" id="KW-0472">Membrane</keyword>
<evidence type="ECO:0000259" key="9">
    <source>
        <dbReference type="Pfam" id="PF00593"/>
    </source>
</evidence>
<accession>A0A5M8NV02</accession>
<keyword evidence="7 8" id="KW-0998">Cell outer membrane</keyword>
<evidence type="ECO:0000256" key="1">
    <source>
        <dbReference type="ARBA" id="ARBA00004571"/>
    </source>
</evidence>
<dbReference type="GO" id="GO:0009279">
    <property type="term" value="C:cell outer membrane"/>
    <property type="evidence" value="ECO:0007669"/>
    <property type="project" value="UniProtKB-SubCell"/>
</dbReference>
<organism evidence="10 11">
    <name type="scientific">Candidatus Ordinivivax streblomastigis</name>
    <dbReference type="NCBI Taxonomy" id="2540710"/>
    <lineage>
        <taxon>Bacteria</taxon>
        <taxon>Pseudomonadati</taxon>
        <taxon>Bacteroidota</taxon>
        <taxon>Bacteroidia</taxon>
        <taxon>Bacteroidales</taxon>
        <taxon>Candidatus Ordinivivax</taxon>
    </lineage>
</organism>
<feature type="domain" description="TonB-dependent receptor-like beta-barrel" evidence="9">
    <location>
        <begin position="40"/>
        <end position="471"/>
    </location>
</feature>
<dbReference type="PROSITE" id="PS52016">
    <property type="entry name" value="TONB_DEPENDENT_REC_3"/>
    <property type="match status" value="1"/>
</dbReference>
<dbReference type="AlphaFoldDB" id="A0A5M8NV02"/>
<dbReference type="Pfam" id="PF00593">
    <property type="entry name" value="TonB_dep_Rec_b-barrel"/>
    <property type="match status" value="1"/>
</dbReference>
<dbReference type="InterPro" id="IPR036942">
    <property type="entry name" value="Beta-barrel_TonB_sf"/>
</dbReference>
<keyword evidence="2 8" id="KW-0813">Transport</keyword>
<keyword evidence="10" id="KW-0675">Receptor</keyword>
<evidence type="ECO:0000256" key="8">
    <source>
        <dbReference type="PROSITE-ProRule" id="PRU01360"/>
    </source>
</evidence>
<evidence type="ECO:0000256" key="7">
    <source>
        <dbReference type="ARBA" id="ARBA00023237"/>
    </source>
</evidence>
<evidence type="ECO:0000256" key="4">
    <source>
        <dbReference type="ARBA" id="ARBA00022692"/>
    </source>
</evidence>
<dbReference type="NCBIfam" id="TIGR04056">
    <property type="entry name" value="OMP_RagA_SusC"/>
    <property type="match status" value="1"/>
</dbReference>
<dbReference type="Proteomes" id="UP000324575">
    <property type="component" value="Unassembled WGS sequence"/>
</dbReference>
<gene>
    <name evidence="10" type="ORF">EZS26_003284</name>
</gene>
<name>A0A5M8NV02_9BACT</name>
<reference evidence="10 11" key="1">
    <citation type="submission" date="2019-03" db="EMBL/GenBank/DDBJ databases">
        <title>Single cell metagenomics reveals metabolic interactions within the superorganism composed of flagellate Streblomastix strix and complex community of Bacteroidetes bacteria on its surface.</title>
        <authorList>
            <person name="Treitli S.C."/>
            <person name="Kolisko M."/>
            <person name="Husnik F."/>
            <person name="Keeling P."/>
            <person name="Hampl V."/>
        </authorList>
    </citation>
    <scope>NUCLEOTIDE SEQUENCE [LARGE SCALE GENOMIC DNA]</scope>
    <source>
        <strain evidence="10">St1</strain>
    </source>
</reference>
<comment type="similarity">
    <text evidence="8">Belongs to the TonB-dependent receptor family.</text>
</comment>
<proteinExistence type="inferred from homology"/>